<keyword evidence="2" id="KW-1185">Reference proteome</keyword>
<reference evidence="1" key="1">
    <citation type="submission" date="2022-11" db="EMBL/GenBank/DDBJ databases">
        <title>Parathalassolutuus dongxingensis gen. nov., sp. nov., a novel member of family Oceanospirillaceae isolated from a coastal shrimp pond in Guangxi, China.</title>
        <authorList>
            <person name="Chen H."/>
        </authorList>
    </citation>
    <scope>NUCLEOTIDE SEQUENCE</scope>
    <source>
        <strain evidence="1">G-43</strain>
    </source>
</reference>
<dbReference type="EMBL" id="JAPNOA010000039">
    <property type="protein sequence ID" value="MCY0966141.1"/>
    <property type="molecule type" value="Genomic_DNA"/>
</dbReference>
<accession>A0A9X3ISS7</accession>
<dbReference type="AlphaFoldDB" id="A0A9X3ISS7"/>
<dbReference type="Proteomes" id="UP001150830">
    <property type="component" value="Unassembled WGS sequence"/>
</dbReference>
<name>A0A9X3ISS7_9GAMM</name>
<dbReference type="InterPro" id="IPR009279">
    <property type="entry name" value="Portal_Mu"/>
</dbReference>
<organism evidence="1 2">
    <name type="scientific">Parathalassolituus penaei</name>
    <dbReference type="NCBI Taxonomy" id="2997323"/>
    <lineage>
        <taxon>Bacteria</taxon>
        <taxon>Pseudomonadati</taxon>
        <taxon>Pseudomonadota</taxon>
        <taxon>Gammaproteobacteria</taxon>
        <taxon>Oceanospirillales</taxon>
        <taxon>Oceanospirillaceae</taxon>
        <taxon>Parathalassolituus</taxon>
    </lineage>
</organism>
<comment type="caution">
    <text evidence="1">The sequence shown here is derived from an EMBL/GenBank/DDBJ whole genome shotgun (WGS) entry which is preliminary data.</text>
</comment>
<evidence type="ECO:0000313" key="1">
    <source>
        <dbReference type="EMBL" id="MCY0966141.1"/>
    </source>
</evidence>
<dbReference type="Pfam" id="PF06074">
    <property type="entry name" value="Portal_Mu"/>
    <property type="match status" value="1"/>
</dbReference>
<protein>
    <submittedName>
        <fullName evidence="1">DUF935 domain-containing protein</fullName>
    </submittedName>
</protein>
<dbReference type="RefSeq" id="WP_283174352.1">
    <property type="nucleotide sequence ID" value="NZ_JAPNOA010000039.1"/>
</dbReference>
<gene>
    <name evidence="1" type="ORF">OUO13_13185</name>
</gene>
<proteinExistence type="predicted"/>
<sequence length="537" mass="59717">MLKDLWGRAVKTLGLNRNQTGDASVAHLRREWDEHPSTGLTPARLATLMLEAEQGNLMAQCALAEDIEEKDAHVFSELQKRRRATLTTPFQVVPPDNASAAEKEDAALCQQWLESFTWLDDLRFDLTDAIFKAFSVAELQWQRDGNLWLPEGYIHQPASWFQVHPDNRNELRLRDNTPEGQELQPFGWVRHMARAKSGYLARAGLVRIIAWPYLFKNYSVRDLAEFLEIYGLPLRLGKYPGGASPQEKATLLRAVMSIGHNAGGIIPRGMDIEFQEAAKGSSDPYQAMINWAERSQSKAILGGTLTSGTGDGTNTNALGQVHNEVREELRDADLKQLAATLTRDLLFPIYALNCKSYNNPRRHPRLVFDVTEGEDLTQYAEALPKLVEIGLKIPTAWAHDKLQIPQPEGDEPVLALTPPSQPVMVGQAGAVIQDNGQTALTLRPAQPPTQGMAVLTSRPDDHEQALDNLLASLTSQQLNQQMKALLTPVLETLATDPAAAETKLAELYPALDDRQIEETLARIMFVADIWGRLHANQ</sequence>
<evidence type="ECO:0000313" key="2">
    <source>
        <dbReference type="Proteomes" id="UP001150830"/>
    </source>
</evidence>